<keyword evidence="3" id="KW-1185">Reference proteome</keyword>
<reference evidence="3" key="1">
    <citation type="journal article" date="2015" name="PLoS Genet.">
        <title>Genome Sequence and Transcriptome Analyses of Chrysochromulina tobin: Metabolic Tools for Enhanced Algal Fitness in the Prominent Order Prymnesiales (Haptophyceae).</title>
        <authorList>
            <person name="Hovde B.T."/>
            <person name="Deodato C.R."/>
            <person name="Hunsperger H.M."/>
            <person name="Ryken S.A."/>
            <person name="Yost W."/>
            <person name="Jha R.K."/>
            <person name="Patterson J."/>
            <person name="Monnat R.J. Jr."/>
            <person name="Barlow S.B."/>
            <person name="Starkenburg S.R."/>
            <person name="Cattolico R.A."/>
        </authorList>
    </citation>
    <scope>NUCLEOTIDE SEQUENCE</scope>
    <source>
        <strain evidence="3">CCMP291</strain>
    </source>
</reference>
<sequence length="144" mass="15122">MPCTRRALAPFVLLVGTVSVRGETCLEPGNDNYYPLYGGRVSGSCVRRPTFVCMDPEAANYGGASAMSATNNPVLAPWSCKYFLYACNDPTADNYVSAFATLAANLDPAGTGVIAAPMPNATVRAGMCQYGGCNDTAASNYNPR</sequence>
<keyword evidence="1" id="KW-0732">Signal</keyword>
<dbReference type="EMBL" id="JWZX01001638">
    <property type="protein sequence ID" value="KOO32968.1"/>
    <property type="molecule type" value="Genomic_DNA"/>
</dbReference>
<evidence type="ECO:0008006" key="4">
    <source>
        <dbReference type="Google" id="ProtNLM"/>
    </source>
</evidence>
<dbReference type="Proteomes" id="UP000037460">
    <property type="component" value="Unassembled WGS sequence"/>
</dbReference>
<comment type="caution">
    <text evidence="2">The sequence shown here is derived from an EMBL/GenBank/DDBJ whole genome shotgun (WGS) entry which is preliminary data.</text>
</comment>
<evidence type="ECO:0000313" key="2">
    <source>
        <dbReference type="EMBL" id="KOO32968.1"/>
    </source>
</evidence>
<name>A0A0M0K3M7_9EUKA</name>
<accession>A0A0M0K3M7</accession>
<proteinExistence type="predicted"/>
<gene>
    <name evidence="2" type="ORF">Ctob_011543</name>
</gene>
<evidence type="ECO:0000256" key="1">
    <source>
        <dbReference type="SAM" id="SignalP"/>
    </source>
</evidence>
<evidence type="ECO:0000313" key="3">
    <source>
        <dbReference type="Proteomes" id="UP000037460"/>
    </source>
</evidence>
<feature type="signal peptide" evidence="1">
    <location>
        <begin position="1"/>
        <end position="22"/>
    </location>
</feature>
<organism evidence="2 3">
    <name type="scientific">Chrysochromulina tobinii</name>
    <dbReference type="NCBI Taxonomy" id="1460289"/>
    <lineage>
        <taxon>Eukaryota</taxon>
        <taxon>Haptista</taxon>
        <taxon>Haptophyta</taxon>
        <taxon>Prymnesiophyceae</taxon>
        <taxon>Prymnesiales</taxon>
        <taxon>Chrysochromulinaceae</taxon>
        <taxon>Chrysochromulina</taxon>
    </lineage>
</organism>
<feature type="chain" id="PRO_5005602336" description="Secreted protein" evidence="1">
    <location>
        <begin position="23"/>
        <end position="144"/>
    </location>
</feature>
<protein>
    <recommendedName>
        <fullName evidence="4">Secreted protein</fullName>
    </recommendedName>
</protein>
<feature type="non-terminal residue" evidence="2">
    <location>
        <position position="144"/>
    </location>
</feature>
<dbReference type="AlphaFoldDB" id="A0A0M0K3M7"/>